<reference evidence="2 3" key="1">
    <citation type="journal article" date="2023" name="Arcadia Sci">
        <title>De novo assembly of a long-read Amblyomma americanum tick genome.</title>
        <authorList>
            <person name="Chou S."/>
            <person name="Poskanzer K.E."/>
            <person name="Rollins M."/>
            <person name="Thuy-Boun P.S."/>
        </authorList>
    </citation>
    <scope>NUCLEOTIDE SEQUENCE [LARGE SCALE GENOMIC DNA]</scope>
    <source>
        <strain evidence="2">F_SG_1</strain>
        <tissue evidence="2">Salivary glands</tissue>
    </source>
</reference>
<gene>
    <name evidence="2" type="ORF">V5799_013542</name>
</gene>
<accession>A0AAQ4E5M1</accession>
<feature type="non-terminal residue" evidence="2">
    <location>
        <position position="76"/>
    </location>
</feature>
<evidence type="ECO:0008006" key="4">
    <source>
        <dbReference type="Google" id="ProtNLM"/>
    </source>
</evidence>
<evidence type="ECO:0000313" key="3">
    <source>
        <dbReference type="Proteomes" id="UP001321473"/>
    </source>
</evidence>
<organism evidence="2 3">
    <name type="scientific">Amblyomma americanum</name>
    <name type="common">Lone star tick</name>
    <dbReference type="NCBI Taxonomy" id="6943"/>
    <lineage>
        <taxon>Eukaryota</taxon>
        <taxon>Metazoa</taxon>
        <taxon>Ecdysozoa</taxon>
        <taxon>Arthropoda</taxon>
        <taxon>Chelicerata</taxon>
        <taxon>Arachnida</taxon>
        <taxon>Acari</taxon>
        <taxon>Parasitiformes</taxon>
        <taxon>Ixodida</taxon>
        <taxon>Ixodoidea</taxon>
        <taxon>Ixodidae</taxon>
        <taxon>Amblyomminae</taxon>
        <taxon>Amblyomma</taxon>
    </lineage>
</organism>
<comment type="caution">
    <text evidence="2">The sequence shown here is derived from an EMBL/GenBank/DDBJ whole genome shotgun (WGS) entry which is preliminary data.</text>
</comment>
<feature type="signal peptide" evidence="1">
    <location>
        <begin position="1"/>
        <end position="24"/>
    </location>
</feature>
<name>A0AAQ4E5M1_AMBAM</name>
<sequence>MPVTSYYLLTTFLAAIILTEISEQAMYRDVSAYKNEKCHYNGTVYNPDDTFYDTKQCVKYICIKENSTYGYVDGLT</sequence>
<proteinExistence type="predicted"/>
<feature type="chain" id="PRO_5042880630" description="Secreted protein" evidence="1">
    <location>
        <begin position="25"/>
        <end position="76"/>
    </location>
</feature>
<keyword evidence="1" id="KW-0732">Signal</keyword>
<keyword evidence="3" id="KW-1185">Reference proteome</keyword>
<dbReference type="Proteomes" id="UP001321473">
    <property type="component" value="Unassembled WGS sequence"/>
</dbReference>
<evidence type="ECO:0000313" key="2">
    <source>
        <dbReference type="EMBL" id="KAK8769993.1"/>
    </source>
</evidence>
<protein>
    <recommendedName>
        <fullName evidence="4">Secreted protein</fullName>
    </recommendedName>
</protein>
<dbReference type="AlphaFoldDB" id="A0AAQ4E5M1"/>
<dbReference type="EMBL" id="JARKHS020021788">
    <property type="protein sequence ID" value="KAK8769993.1"/>
    <property type="molecule type" value="Genomic_DNA"/>
</dbReference>
<evidence type="ECO:0000256" key="1">
    <source>
        <dbReference type="SAM" id="SignalP"/>
    </source>
</evidence>